<dbReference type="Proteomes" id="UP001150569">
    <property type="component" value="Unassembled WGS sequence"/>
</dbReference>
<comment type="caution">
    <text evidence="2">The sequence shown here is derived from an EMBL/GenBank/DDBJ whole genome shotgun (WGS) entry which is preliminary data.</text>
</comment>
<dbReference type="EMBL" id="JANBPT010000021">
    <property type="protein sequence ID" value="KAJ1929881.1"/>
    <property type="molecule type" value="Genomic_DNA"/>
</dbReference>
<dbReference type="AlphaFoldDB" id="A0A9W8E2I0"/>
<gene>
    <name evidence="2" type="ORF">IWQ60_000762</name>
</gene>
<feature type="region of interest" description="Disordered" evidence="1">
    <location>
        <begin position="66"/>
        <end position="106"/>
    </location>
</feature>
<proteinExistence type="predicted"/>
<accession>A0A9W8E2I0</accession>
<organism evidence="2 3">
    <name type="scientific">Tieghemiomyces parasiticus</name>
    <dbReference type="NCBI Taxonomy" id="78921"/>
    <lineage>
        <taxon>Eukaryota</taxon>
        <taxon>Fungi</taxon>
        <taxon>Fungi incertae sedis</taxon>
        <taxon>Zoopagomycota</taxon>
        <taxon>Kickxellomycotina</taxon>
        <taxon>Dimargaritomycetes</taxon>
        <taxon>Dimargaritales</taxon>
        <taxon>Dimargaritaceae</taxon>
        <taxon>Tieghemiomyces</taxon>
    </lineage>
</organism>
<dbReference type="Gene3D" id="1.25.40.10">
    <property type="entry name" value="Tetratricopeptide repeat domain"/>
    <property type="match status" value="1"/>
</dbReference>
<name>A0A9W8E2I0_9FUNG</name>
<reference evidence="2" key="1">
    <citation type="submission" date="2022-07" db="EMBL/GenBank/DDBJ databases">
        <title>Phylogenomic reconstructions and comparative analyses of Kickxellomycotina fungi.</title>
        <authorList>
            <person name="Reynolds N.K."/>
            <person name="Stajich J.E."/>
            <person name="Barry K."/>
            <person name="Grigoriev I.V."/>
            <person name="Crous P."/>
            <person name="Smith M.E."/>
        </authorList>
    </citation>
    <scope>NUCLEOTIDE SEQUENCE</scope>
    <source>
        <strain evidence="2">RSA 861</strain>
    </source>
</reference>
<protein>
    <submittedName>
        <fullName evidence="2">Uncharacterized protein</fullName>
    </submittedName>
</protein>
<feature type="region of interest" description="Disordered" evidence="1">
    <location>
        <begin position="537"/>
        <end position="557"/>
    </location>
</feature>
<dbReference type="OrthoDB" id="5563296at2759"/>
<evidence type="ECO:0000256" key="1">
    <source>
        <dbReference type="SAM" id="MobiDB-lite"/>
    </source>
</evidence>
<sequence length="557" mass="63674">MPPLTAIGVRLATRQLNVITHHQRRGLRTSLAVASRKHTIAIARRAPTPTYAKYDPFLDLVASADQETQATARESPPVTTQRTPVIPGGIARPPGALRQDPGRGDDGERRWQAYRQLRCLHPNMPPENAVFRGLLRALVEHYRTRWIAQDPISIEPIVVVDRSLLHLSQADAVTRLRLVCNHWMVLRARAQTAYLATLDPSLRDDPAYSTLMLPTPEDMEVMVEALSVADLPANAHEVIVKMREWYRQPTHRALAALLQTHRRRRNVPALLAVVKDMRTWGVGHTTETLRPVLLTLARANMLEPLEKVVKLTYEHVVDIDAAILTDAAGQFTQRGNEAAVEYLYKLIVYHMPHLTTPLLEAWFRAVGALKRSDLGLDLFRRMVHHQRPFNEPLFELVLGQLVDARNYVAISEVHEEYIRQGFDLTIGTWRAFLEAAAQRGDVDQINLLLAVPEGLFMLRSPFQANRIVAGLLNHKQVHSAVRFLDVWVPNDFFLPHSLCRQLLDEATLTEDAELIDFAKSLVRFTERIHYRLSAQRRRREQKINQGPLRQRRRHLKR</sequence>
<dbReference type="InterPro" id="IPR011990">
    <property type="entry name" value="TPR-like_helical_dom_sf"/>
</dbReference>
<feature type="compositionally biased region" description="Polar residues" evidence="1">
    <location>
        <begin position="66"/>
        <end position="83"/>
    </location>
</feature>
<evidence type="ECO:0000313" key="3">
    <source>
        <dbReference type="Proteomes" id="UP001150569"/>
    </source>
</evidence>
<keyword evidence="3" id="KW-1185">Reference proteome</keyword>
<evidence type="ECO:0000313" key="2">
    <source>
        <dbReference type="EMBL" id="KAJ1929881.1"/>
    </source>
</evidence>